<gene>
    <name evidence="2" type="ordered locus">NATL1_12491</name>
</gene>
<evidence type="ECO:0000256" key="1">
    <source>
        <dbReference type="SAM" id="SignalP"/>
    </source>
</evidence>
<dbReference type="eggNOG" id="ENOG5030S37">
    <property type="taxonomic scope" value="Bacteria"/>
</dbReference>
<feature type="chain" id="PRO_5002642925" evidence="1">
    <location>
        <begin position="22"/>
        <end position="68"/>
    </location>
</feature>
<dbReference type="KEGG" id="pme:NATL1_12491"/>
<dbReference type="EMBL" id="CP000553">
    <property type="protein sequence ID" value="ABM75807.1"/>
    <property type="molecule type" value="Genomic_DNA"/>
</dbReference>
<sequence length="68" mass="7450">MKFLIVLPLTLSFLFPTKMYASRSSQVNSVCQSFAAGKIDALKTLEALDLDINDYSIGITNTAKIFCA</sequence>
<dbReference type="Proteomes" id="UP000002592">
    <property type="component" value="Chromosome"/>
</dbReference>
<reference evidence="3" key="1">
    <citation type="journal article" date="2007" name="PLoS Genet.">
        <title>Patterns and implications of gene gain and loss in the evolution of Prochlorococcus.</title>
        <authorList>
            <person name="Kettler G.C."/>
            <person name="Martiny A.C."/>
            <person name="Huang K."/>
            <person name="Zucker J."/>
            <person name="Coleman M.L."/>
            <person name="Rodrigue S."/>
            <person name="Chen F."/>
            <person name="Lapidus A."/>
            <person name="Ferriera S."/>
            <person name="Johnson J."/>
            <person name="Steglich C."/>
            <person name="Church G.M."/>
            <person name="Richardson P."/>
            <person name="Chisholm S.W."/>
        </authorList>
    </citation>
    <scope>NUCLEOTIDE SEQUENCE [LARGE SCALE GENOMIC DNA]</scope>
    <source>
        <strain evidence="3">NATL1A</strain>
    </source>
</reference>
<proteinExistence type="predicted"/>
<feature type="signal peptide" evidence="1">
    <location>
        <begin position="1"/>
        <end position="21"/>
    </location>
</feature>
<organism evidence="2 3">
    <name type="scientific">Prochlorococcus marinus (strain NATL1A)</name>
    <dbReference type="NCBI Taxonomy" id="167555"/>
    <lineage>
        <taxon>Bacteria</taxon>
        <taxon>Bacillati</taxon>
        <taxon>Cyanobacteriota</taxon>
        <taxon>Cyanophyceae</taxon>
        <taxon>Synechococcales</taxon>
        <taxon>Prochlorococcaceae</taxon>
        <taxon>Prochlorococcus</taxon>
    </lineage>
</organism>
<dbReference type="AlphaFoldDB" id="A2C2U7"/>
<accession>A2C2U7</accession>
<dbReference type="RefSeq" id="WP_011823877.1">
    <property type="nucleotide sequence ID" value="NC_008819.1"/>
</dbReference>
<dbReference type="HOGENOM" id="CLU_2790606_0_0_3"/>
<protein>
    <submittedName>
        <fullName evidence="2">Uncharacterized protein</fullName>
    </submittedName>
</protein>
<name>A2C2U7_PROM1</name>
<evidence type="ECO:0000313" key="2">
    <source>
        <dbReference type="EMBL" id="ABM75807.1"/>
    </source>
</evidence>
<keyword evidence="1" id="KW-0732">Signal</keyword>
<evidence type="ECO:0000313" key="3">
    <source>
        <dbReference type="Proteomes" id="UP000002592"/>
    </source>
</evidence>